<protein>
    <recommendedName>
        <fullName evidence="3">Aminoglycoside 3'-phosphotransferase</fullName>
        <ecNumber evidence="2">2.7.1.95</ecNumber>
    </recommendedName>
</protein>
<dbReference type="NCBIfam" id="NF033068">
    <property type="entry name" value="APH_3p"/>
    <property type="match status" value="1"/>
</dbReference>
<keyword evidence="7 10" id="KW-0067">ATP-binding</keyword>
<dbReference type="Gene3D" id="3.30.200.20">
    <property type="entry name" value="Phosphorylase Kinase, domain 1"/>
    <property type="match status" value="1"/>
</dbReference>
<feature type="domain" description="Aminoglycoside phosphotransferase" evidence="13">
    <location>
        <begin position="20"/>
        <end position="247"/>
    </location>
</feature>
<evidence type="ECO:0000256" key="8">
    <source>
        <dbReference type="ARBA" id="ARBA00023251"/>
    </source>
</evidence>
<organism evidence="14 15">
    <name type="scientific">Kaistella haifensis DSM 19056</name>
    <dbReference type="NCBI Taxonomy" id="1450526"/>
    <lineage>
        <taxon>Bacteria</taxon>
        <taxon>Pseudomonadati</taxon>
        <taxon>Bacteroidota</taxon>
        <taxon>Flavobacteriia</taxon>
        <taxon>Flavobacteriales</taxon>
        <taxon>Weeksellaceae</taxon>
        <taxon>Chryseobacterium group</taxon>
        <taxon>Kaistella</taxon>
    </lineage>
</organism>
<reference evidence="14 15" key="1">
    <citation type="submission" date="2017-05" db="EMBL/GenBank/DDBJ databases">
        <title>Genome of Chryseobacterium haifense.</title>
        <authorList>
            <person name="Newman J.D."/>
        </authorList>
    </citation>
    <scope>NUCLEOTIDE SEQUENCE [LARGE SCALE GENOMIC DNA]</scope>
    <source>
        <strain evidence="14 15">DSM 19056</strain>
    </source>
</reference>
<keyword evidence="5 10" id="KW-0547">Nucleotide-binding</keyword>
<dbReference type="Pfam" id="PF01636">
    <property type="entry name" value="APH"/>
    <property type="match status" value="1"/>
</dbReference>
<dbReference type="InterPro" id="IPR024165">
    <property type="entry name" value="Kan/Strep_kinase"/>
</dbReference>
<evidence type="ECO:0000256" key="9">
    <source>
        <dbReference type="ARBA" id="ARBA00048925"/>
    </source>
</evidence>
<keyword evidence="15" id="KW-1185">Reference proteome</keyword>
<dbReference type="PIRSF" id="PIRSF000706">
    <property type="entry name" value="Kanamycin_kin"/>
    <property type="match status" value="1"/>
</dbReference>
<dbReference type="EMBL" id="JASZ02000029">
    <property type="protein sequence ID" value="OWK97398.1"/>
    <property type="molecule type" value="Genomic_DNA"/>
</dbReference>
<keyword evidence="8 10" id="KW-0046">Antibiotic resistance</keyword>
<evidence type="ECO:0000256" key="11">
    <source>
        <dbReference type="PIRSR" id="PIRSR000706-1"/>
    </source>
</evidence>
<keyword evidence="4 10" id="KW-0808">Transferase</keyword>
<comment type="similarity">
    <text evidence="1 10">Belongs to the aminoglycoside phosphotransferase family.</text>
</comment>
<dbReference type="PANTHER" id="PTHR21310">
    <property type="entry name" value="AMINOGLYCOSIDE PHOSPHOTRANSFERASE-RELATED-RELATED"/>
    <property type="match status" value="1"/>
</dbReference>
<dbReference type="RefSeq" id="WP_051872746.1">
    <property type="nucleotide sequence ID" value="NZ_JASZ02000029.1"/>
</dbReference>
<proteinExistence type="inferred from homology"/>
<keyword evidence="12" id="KW-0460">Magnesium</keyword>
<dbReference type="Gene3D" id="3.90.1200.10">
    <property type="match status" value="1"/>
</dbReference>
<feature type="binding site" evidence="12">
    <location>
        <position position="193"/>
    </location>
    <ligand>
        <name>Mg(2+)</name>
        <dbReference type="ChEBI" id="CHEBI:18420"/>
    </ligand>
</feature>
<gene>
    <name evidence="14" type="ORF">AP75_11320</name>
</gene>
<dbReference type="GO" id="GO:0046872">
    <property type="term" value="F:metal ion binding"/>
    <property type="evidence" value="ECO:0007669"/>
    <property type="project" value="UniProtKB-KW"/>
</dbReference>
<dbReference type="InterPro" id="IPR051678">
    <property type="entry name" value="AGP_Transferase"/>
</dbReference>
<dbReference type="GO" id="GO:0005524">
    <property type="term" value="F:ATP binding"/>
    <property type="evidence" value="ECO:0007669"/>
    <property type="project" value="UniProtKB-KW"/>
</dbReference>
<keyword evidence="12" id="KW-0479">Metal-binding</keyword>
<dbReference type="Proteomes" id="UP000197587">
    <property type="component" value="Unassembled WGS sequence"/>
</dbReference>
<dbReference type="CDD" id="cd05150">
    <property type="entry name" value="APH"/>
    <property type="match status" value="1"/>
</dbReference>
<dbReference type="AlphaFoldDB" id="A0A246B7N9"/>
<dbReference type="EC" id="2.7.1.95" evidence="2"/>
<dbReference type="InterPro" id="IPR002575">
    <property type="entry name" value="Aminoglycoside_PTrfase"/>
</dbReference>
<evidence type="ECO:0000256" key="2">
    <source>
        <dbReference type="ARBA" id="ARBA00012193"/>
    </source>
</evidence>
<comment type="catalytic activity">
    <reaction evidence="9">
        <text>kanamycin A + ATP = kanamycin 3'-phosphate + ADP + H(+)</text>
        <dbReference type="Rhea" id="RHEA:24256"/>
        <dbReference type="ChEBI" id="CHEBI:15378"/>
        <dbReference type="ChEBI" id="CHEBI:30616"/>
        <dbReference type="ChEBI" id="CHEBI:57909"/>
        <dbReference type="ChEBI" id="CHEBI:58214"/>
        <dbReference type="ChEBI" id="CHEBI:456216"/>
        <dbReference type="EC" id="2.7.1.95"/>
    </reaction>
</comment>
<evidence type="ECO:0000313" key="14">
    <source>
        <dbReference type="EMBL" id="OWK97398.1"/>
    </source>
</evidence>
<evidence type="ECO:0000256" key="5">
    <source>
        <dbReference type="ARBA" id="ARBA00022741"/>
    </source>
</evidence>
<evidence type="ECO:0000256" key="7">
    <source>
        <dbReference type="ARBA" id="ARBA00022840"/>
    </source>
</evidence>
<dbReference type="PANTHER" id="PTHR21310:SF41">
    <property type="entry name" value="3'-PHOSPHOTRANSFERASE, PUTATIVE-RELATED"/>
    <property type="match status" value="1"/>
</dbReference>
<evidence type="ECO:0000259" key="13">
    <source>
        <dbReference type="Pfam" id="PF01636"/>
    </source>
</evidence>
<name>A0A246B7N9_9FLAO</name>
<sequence>MDISKDVKNQLDKYFGNYTTTQISGGSTNAELFRVTTDESKSFILKKQIYSNHNVNLKYDYQNYSWLDGKIPVPKIIFYEQLSDFELLCMTELQGKTLEYYFDKIETEEIIKQYAISLKKLHSLKIDNTALVQHLDLKISKARFNLDSGLIDFTDLQPENQTYSPEELFVKLLSIKPSDYELVFTHGDYCFDNLIFDNHNLSGFIDIGNGGITDKYQDIALAVRNIRDNFRPEMVDIFYKVYGLDKPNKNKIEFYILLDEFF</sequence>
<evidence type="ECO:0000256" key="12">
    <source>
        <dbReference type="PIRSR" id="PIRSR000706-2"/>
    </source>
</evidence>
<evidence type="ECO:0000256" key="3">
    <source>
        <dbReference type="ARBA" id="ARBA00017903"/>
    </source>
</evidence>
<feature type="binding site" evidence="12">
    <location>
        <position position="206"/>
    </location>
    <ligand>
        <name>Mg(2+)</name>
        <dbReference type="ChEBI" id="CHEBI:18420"/>
    </ligand>
</feature>
<accession>A0A246B7N9</accession>
<evidence type="ECO:0000256" key="4">
    <source>
        <dbReference type="ARBA" id="ARBA00022679"/>
    </source>
</evidence>
<feature type="active site" description="Proton acceptor" evidence="11">
    <location>
        <position position="188"/>
    </location>
</feature>
<keyword evidence="6 10" id="KW-0418">Kinase</keyword>
<dbReference type="SUPFAM" id="SSF56112">
    <property type="entry name" value="Protein kinase-like (PK-like)"/>
    <property type="match status" value="1"/>
</dbReference>
<evidence type="ECO:0000256" key="6">
    <source>
        <dbReference type="ARBA" id="ARBA00022777"/>
    </source>
</evidence>
<evidence type="ECO:0000256" key="1">
    <source>
        <dbReference type="ARBA" id="ARBA00006219"/>
    </source>
</evidence>
<dbReference type="GO" id="GO:0046677">
    <property type="term" value="P:response to antibiotic"/>
    <property type="evidence" value="ECO:0007669"/>
    <property type="project" value="UniProtKB-KW"/>
</dbReference>
<dbReference type="GO" id="GO:0008910">
    <property type="term" value="F:kanamycin kinase activity"/>
    <property type="evidence" value="ECO:0007669"/>
    <property type="project" value="UniProtKB-EC"/>
</dbReference>
<dbReference type="InterPro" id="IPR011009">
    <property type="entry name" value="Kinase-like_dom_sf"/>
</dbReference>
<comment type="caution">
    <text evidence="14">The sequence shown here is derived from an EMBL/GenBank/DDBJ whole genome shotgun (WGS) entry which is preliminary data.</text>
</comment>
<evidence type="ECO:0000313" key="15">
    <source>
        <dbReference type="Proteomes" id="UP000197587"/>
    </source>
</evidence>
<evidence type="ECO:0000256" key="10">
    <source>
        <dbReference type="PIRNR" id="PIRNR000706"/>
    </source>
</evidence>